<keyword evidence="1" id="KW-0472">Membrane</keyword>
<gene>
    <name evidence="2" type="ORF">UFOVP1084_5</name>
    <name evidence="3" type="ORF">UFOVP1328_11</name>
    <name evidence="4" type="ORF">UFOVP1532_42</name>
</gene>
<keyword evidence="1" id="KW-1133">Transmembrane helix</keyword>
<evidence type="ECO:0000256" key="1">
    <source>
        <dbReference type="SAM" id="Phobius"/>
    </source>
</evidence>
<evidence type="ECO:0000313" key="4">
    <source>
        <dbReference type="EMBL" id="CAB5228407.1"/>
    </source>
</evidence>
<name>A0A6J5RNR8_9CAUD</name>
<protein>
    <submittedName>
        <fullName evidence="3">Uncharacterized protein</fullName>
    </submittedName>
</protein>
<feature type="transmembrane region" description="Helical" evidence="1">
    <location>
        <begin position="75"/>
        <end position="98"/>
    </location>
</feature>
<evidence type="ECO:0000313" key="2">
    <source>
        <dbReference type="EMBL" id="CAB4182541.1"/>
    </source>
</evidence>
<sequence>MTPDTSELILRSLTELREEVREGLRNLNSVVTSIDTRVRELELWRASSTSADSVVKQVINQEHNERGLVLTKRQVNLALASVVISAIAFTGTILTLIITGTSQNL</sequence>
<reference evidence="3" key="1">
    <citation type="submission" date="2020-05" db="EMBL/GenBank/DDBJ databases">
        <authorList>
            <person name="Chiriac C."/>
            <person name="Salcher M."/>
            <person name="Ghai R."/>
            <person name="Kavagutti S V."/>
        </authorList>
    </citation>
    <scope>NUCLEOTIDE SEQUENCE</scope>
</reference>
<organism evidence="3">
    <name type="scientific">uncultured Caudovirales phage</name>
    <dbReference type="NCBI Taxonomy" id="2100421"/>
    <lineage>
        <taxon>Viruses</taxon>
        <taxon>Duplodnaviria</taxon>
        <taxon>Heunggongvirae</taxon>
        <taxon>Uroviricota</taxon>
        <taxon>Caudoviricetes</taxon>
        <taxon>Peduoviridae</taxon>
        <taxon>Maltschvirus</taxon>
        <taxon>Maltschvirus maltsch</taxon>
    </lineage>
</organism>
<evidence type="ECO:0000313" key="3">
    <source>
        <dbReference type="EMBL" id="CAB4199023.1"/>
    </source>
</evidence>
<keyword evidence="1" id="KW-0812">Transmembrane</keyword>
<proteinExistence type="predicted"/>
<dbReference type="EMBL" id="LR797042">
    <property type="protein sequence ID" value="CAB4182541.1"/>
    <property type="molecule type" value="Genomic_DNA"/>
</dbReference>
<accession>A0A6J5RNR8</accession>
<dbReference type="EMBL" id="LR798385">
    <property type="protein sequence ID" value="CAB5228407.1"/>
    <property type="molecule type" value="Genomic_DNA"/>
</dbReference>
<dbReference type="EMBL" id="LR797278">
    <property type="protein sequence ID" value="CAB4199023.1"/>
    <property type="molecule type" value="Genomic_DNA"/>
</dbReference>